<accession>A0A8B2NGF5</accession>
<keyword evidence="1" id="KW-1133">Transmembrane helix</keyword>
<reference evidence="2 3" key="1">
    <citation type="submission" date="2018-05" db="EMBL/GenBank/DDBJ databases">
        <title>Acuticoccus sediminis sp. nov., isolated from deep-sea sediment of Indian Ocean.</title>
        <authorList>
            <person name="Liu X."/>
            <person name="Lai Q."/>
            <person name="Du Y."/>
            <person name="Sun F."/>
            <person name="Zhang X."/>
            <person name="Wang S."/>
            <person name="Shao Z."/>
        </authorList>
    </citation>
    <scope>NUCLEOTIDE SEQUENCE [LARGE SCALE GENOMIC DNA]</scope>
    <source>
        <strain evidence="2 3">PTG4-2</strain>
    </source>
</reference>
<feature type="transmembrane region" description="Helical" evidence="1">
    <location>
        <begin position="50"/>
        <end position="71"/>
    </location>
</feature>
<organism evidence="2 3">
    <name type="scientific">Acuticoccus sediminis</name>
    <dbReference type="NCBI Taxonomy" id="2184697"/>
    <lineage>
        <taxon>Bacteria</taxon>
        <taxon>Pseudomonadati</taxon>
        <taxon>Pseudomonadota</taxon>
        <taxon>Alphaproteobacteria</taxon>
        <taxon>Hyphomicrobiales</taxon>
        <taxon>Amorphaceae</taxon>
        <taxon>Acuticoccus</taxon>
    </lineage>
</organism>
<dbReference type="Proteomes" id="UP000249590">
    <property type="component" value="Unassembled WGS sequence"/>
</dbReference>
<dbReference type="RefSeq" id="WP_111352581.1">
    <property type="nucleotide sequence ID" value="NZ_QHHQ01000015.1"/>
</dbReference>
<name>A0A8B2NGF5_9HYPH</name>
<dbReference type="AlphaFoldDB" id="A0A8B2NGF5"/>
<comment type="caution">
    <text evidence="2">The sequence shown here is derived from an EMBL/GenBank/DDBJ whole genome shotgun (WGS) entry which is preliminary data.</text>
</comment>
<keyword evidence="1" id="KW-0472">Membrane</keyword>
<keyword evidence="3" id="KW-1185">Reference proteome</keyword>
<evidence type="ECO:0000313" key="3">
    <source>
        <dbReference type="Proteomes" id="UP000249590"/>
    </source>
</evidence>
<gene>
    <name evidence="2" type="ORF">DLJ53_33000</name>
</gene>
<evidence type="ECO:0000256" key="1">
    <source>
        <dbReference type="SAM" id="Phobius"/>
    </source>
</evidence>
<feature type="transmembrane region" description="Helical" evidence="1">
    <location>
        <begin position="21"/>
        <end position="44"/>
    </location>
</feature>
<protein>
    <submittedName>
        <fullName evidence="2">Uncharacterized protein</fullName>
    </submittedName>
</protein>
<sequence>MTTETTTIPARSRSGPLRLPLGRRGLMLSAMALIGAGLFLNWGWLTAVGAAPLILALAPCAVMCGLGLCMMGGSKSCASKSNPAGEQDPTKT</sequence>
<dbReference type="EMBL" id="QHHQ01000015">
    <property type="protein sequence ID" value="RAH96203.1"/>
    <property type="molecule type" value="Genomic_DNA"/>
</dbReference>
<keyword evidence="1" id="KW-0812">Transmembrane</keyword>
<proteinExistence type="predicted"/>
<evidence type="ECO:0000313" key="2">
    <source>
        <dbReference type="EMBL" id="RAH96203.1"/>
    </source>
</evidence>